<sequence length="281" mass="32732">MGNMDLGTDAKRTCIFRVEDKSGKMPERRSAVDEKINASIKISDNPFDVLSQSLYRKSEASREEHQPNHSMVEDNIFEELLVKSRAEPAIEEEKIPYGIFTSMILMADMEIHAQDQRMYKFPFDPETRNDGSQLFEKMYSEYLIAIKSVFREYKRSNIRFYMKFKHEFLVFDSCLKVTSGMRKELARNEIEFEDEGSLLIIRGVEVALAFDYIVNASLSPSSCIPFILSESPFENGILFSVRLQRKHAIREGKRILYSYELLGPFWADDYKELARFCIKVV</sequence>
<keyword evidence="2" id="KW-1185">Reference proteome</keyword>
<evidence type="ECO:0000313" key="1">
    <source>
        <dbReference type="EMBL" id="CAD26995.1"/>
    </source>
</evidence>
<gene>
    <name evidence="1" type="ordered locus">ECU09_0240</name>
</gene>
<reference evidence="1 2" key="2">
    <citation type="journal article" date="2009" name="BMC Genomics">
        <title>Identification of transcriptional signals in Encephalitozoon cuniculi widespread among Microsporidia phylum: support for accurate structural genome annotation.</title>
        <authorList>
            <person name="Peyretaillade E."/>
            <person name="Goncalves O."/>
            <person name="Terrat S."/>
            <person name="Dugat-Bony E."/>
            <person name="Wincker P."/>
            <person name="Cornman R.S."/>
            <person name="Evans J.D."/>
            <person name="Delbac F."/>
            <person name="Peyret P."/>
        </authorList>
    </citation>
    <scope>NUCLEOTIDE SEQUENCE [LARGE SCALE GENOMIC DNA]</scope>
    <source>
        <strain evidence="1 2">GB-M1</strain>
    </source>
</reference>
<protein>
    <submittedName>
        <fullName evidence="1">Uncharacterized protein</fullName>
    </submittedName>
</protein>
<dbReference type="InterPro" id="IPR031515">
    <property type="entry name" value="DUF5095"/>
</dbReference>
<proteinExistence type="predicted"/>
<dbReference type="AlphaFoldDB" id="Q8STX2"/>
<dbReference type="InParanoid" id="Q8STX2"/>
<dbReference type="GeneID" id="860360"/>
<dbReference type="Proteomes" id="UP000000819">
    <property type="component" value="Chromosome IX"/>
</dbReference>
<reference evidence="1 2" key="1">
    <citation type="journal article" date="2001" name="Nature">
        <title>Genome sequence and gene compaction of the eukaryote parasite Encephalitozoon cuniculi.</title>
        <authorList>
            <person name="Katinka M.D."/>
            <person name="Duprat S."/>
            <person name="Cornillot E."/>
            <person name="Metenier G."/>
            <person name="Thomarat F."/>
            <person name="Prensier G."/>
            <person name="Barbe V."/>
            <person name="Peyretaillade E."/>
            <person name="Brottier P."/>
            <person name="Wincker P."/>
            <person name="Delbac F."/>
            <person name="El Alaoui H."/>
            <person name="Peyret P."/>
            <person name="Saurin W."/>
            <person name="Gouy M."/>
            <person name="Weissenbach J."/>
            <person name="Vivares C.P."/>
        </authorList>
    </citation>
    <scope>NUCLEOTIDE SEQUENCE [LARGE SCALE GENOMIC DNA]</scope>
    <source>
        <strain evidence="1 2">GB-M1</strain>
    </source>
</reference>
<accession>Q8STX2</accession>
<dbReference type="HOGENOM" id="CLU_082796_0_0_1"/>
<name>Q8STX2_ENCCU</name>
<dbReference type="Pfam" id="PF17016">
    <property type="entry name" value="DUF5095"/>
    <property type="match status" value="1"/>
</dbReference>
<organism evidence="1 2">
    <name type="scientific">Encephalitozoon cuniculi (strain GB-M1)</name>
    <name type="common">Microsporidian parasite</name>
    <dbReference type="NCBI Taxonomy" id="284813"/>
    <lineage>
        <taxon>Eukaryota</taxon>
        <taxon>Fungi</taxon>
        <taxon>Fungi incertae sedis</taxon>
        <taxon>Microsporidia</taxon>
        <taxon>Unikaryonidae</taxon>
        <taxon>Encephalitozoon</taxon>
    </lineage>
</organism>
<evidence type="ECO:0000313" key="2">
    <source>
        <dbReference type="Proteomes" id="UP000000819"/>
    </source>
</evidence>
<dbReference type="OMA" id="PFNTNIK"/>
<dbReference type="OrthoDB" id="2190512at2759"/>
<dbReference type="VEuPathDB" id="MicrosporidiaDB:ECU09_0240"/>
<dbReference type="KEGG" id="ecu:ECU09_0240"/>
<dbReference type="RefSeq" id="NP_001402276.1">
    <property type="nucleotide sequence ID" value="NM_001415324.1"/>
</dbReference>
<dbReference type="EMBL" id="AL590451">
    <property type="protein sequence ID" value="CAD26995.1"/>
    <property type="molecule type" value="Genomic_DNA"/>
</dbReference>